<dbReference type="AlphaFoldDB" id="A0A0G1CP28"/>
<organism evidence="1 2">
    <name type="scientific">Candidatus Gottesmanbacteria bacterium GW2011_GWB1_43_11</name>
    <dbReference type="NCBI Taxonomy" id="1618446"/>
    <lineage>
        <taxon>Bacteria</taxon>
        <taxon>Candidatus Gottesmaniibacteriota</taxon>
    </lineage>
</organism>
<proteinExistence type="predicted"/>
<sequence length="128" mass="14864">MALARSGILIGHNSTQENLGIQVATAFRQNGVRVFDSFTNQTEAAYLIGRHVFDRKHTIRAVVLLDPNIIKPEQDRGMLLHLIRREHRIPIVTWPVFPNAPEWIDRQYPTLEEAITLLINQPQHRERR</sequence>
<dbReference type="Proteomes" id="UP000034050">
    <property type="component" value="Unassembled WGS sequence"/>
</dbReference>
<evidence type="ECO:0000313" key="2">
    <source>
        <dbReference type="Proteomes" id="UP000034050"/>
    </source>
</evidence>
<reference evidence="1 2" key="1">
    <citation type="journal article" date="2015" name="Nature">
        <title>rRNA introns, odd ribosomes, and small enigmatic genomes across a large radiation of phyla.</title>
        <authorList>
            <person name="Brown C.T."/>
            <person name="Hug L.A."/>
            <person name="Thomas B.C."/>
            <person name="Sharon I."/>
            <person name="Castelle C.J."/>
            <person name="Singh A."/>
            <person name="Wilkins M.J."/>
            <person name="Williams K.H."/>
            <person name="Banfield J.F."/>
        </authorList>
    </citation>
    <scope>NUCLEOTIDE SEQUENCE [LARGE SCALE GENOMIC DNA]</scope>
</reference>
<accession>A0A0G1CP28</accession>
<protein>
    <submittedName>
        <fullName evidence="1">Uncharacterized protein</fullName>
    </submittedName>
</protein>
<dbReference type="EMBL" id="LCFD01000002">
    <property type="protein sequence ID" value="KKS87515.1"/>
    <property type="molecule type" value="Genomic_DNA"/>
</dbReference>
<comment type="caution">
    <text evidence="1">The sequence shown here is derived from an EMBL/GenBank/DDBJ whole genome shotgun (WGS) entry which is preliminary data.</text>
</comment>
<evidence type="ECO:0000313" key="1">
    <source>
        <dbReference type="EMBL" id="KKS87515.1"/>
    </source>
</evidence>
<gene>
    <name evidence="1" type="ORF">UV61_C0002G0236</name>
</gene>
<name>A0A0G1CP28_9BACT</name>